<organism evidence="4 5">
    <name type="scientific">Polysphondylium violaceum</name>
    <dbReference type="NCBI Taxonomy" id="133409"/>
    <lineage>
        <taxon>Eukaryota</taxon>
        <taxon>Amoebozoa</taxon>
        <taxon>Evosea</taxon>
        <taxon>Eumycetozoa</taxon>
        <taxon>Dictyostelia</taxon>
        <taxon>Dictyosteliales</taxon>
        <taxon>Dictyosteliaceae</taxon>
        <taxon>Polysphondylium</taxon>
    </lineage>
</organism>
<reference evidence="4" key="1">
    <citation type="submission" date="2020-01" db="EMBL/GenBank/DDBJ databases">
        <title>Development of genomics and gene disruption for Polysphondylium violaceum indicates a role for the polyketide synthase stlB in stalk morphogenesis.</title>
        <authorList>
            <person name="Narita B."/>
            <person name="Kawabe Y."/>
            <person name="Kin K."/>
            <person name="Saito T."/>
            <person name="Gibbs R."/>
            <person name="Kuspa A."/>
            <person name="Muzny D."/>
            <person name="Queller D."/>
            <person name="Richards S."/>
            <person name="Strassman J."/>
            <person name="Sucgang R."/>
            <person name="Worley K."/>
            <person name="Schaap P."/>
        </authorList>
    </citation>
    <scope>NUCLEOTIDE SEQUENCE</scope>
    <source>
        <strain evidence="4">QSvi11</strain>
    </source>
</reference>
<dbReference type="OrthoDB" id="565904at2759"/>
<dbReference type="PANTHER" id="PTHR10612">
    <property type="entry name" value="APOLIPOPROTEIN D"/>
    <property type="match status" value="1"/>
</dbReference>
<dbReference type="GO" id="GO:0006950">
    <property type="term" value="P:response to stress"/>
    <property type="evidence" value="ECO:0007669"/>
    <property type="project" value="UniProtKB-ARBA"/>
</dbReference>
<dbReference type="Proteomes" id="UP000695562">
    <property type="component" value="Unassembled WGS sequence"/>
</dbReference>
<keyword evidence="5" id="KW-1185">Reference proteome</keyword>
<feature type="domain" description="Lipocalin/cytosolic fatty-acid binding" evidence="3">
    <location>
        <begin position="22"/>
        <end position="160"/>
    </location>
</feature>
<comment type="similarity">
    <text evidence="1 2">Belongs to the calycin superfamily. Lipocalin family.</text>
</comment>
<dbReference type="PROSITE" id="PS00213">
    <property type="entry name" value="LIPOCALIN"/>
    <property type="match status" value="1"/>
</dbReference>
<dbReference type="InterPro" id="IPR000566">
    <property type="entry name" value="Lipocln_cytosolic_FA-bd_dom"/>
</dbReference>
<evidence type="ECO:0000313" key="4">
    <source>
        <dbReference type="EMBL" id="KAF2069297.1"/>
    </source>
</evidence>
<evidence type="ECO:0000256" key="1">
    <source>
        <dbReference type="ARBA" id="ARBA00006889"/>
    </source>
</evidence>
<dbReference type="AlphaFoldDB" id="A0A8J4PK90"/>
<proteinExistence type="inferred from homology"/>
<evidence type="ECO:0000259" key="3">
    <source>
        <dbReference type="Pfam" id="PF08212"/>
    </source>
</evidence>
<dbReference type="InterPro" id="IPR022272">
    <property type="entry name" value="Lipocalin_CS"/>
</dbReference>
<comment type="caution">
    <text evidence="4">The sequence shown here is derived from an EMBL/GenBank/DDBJ whole genome shotgun (WGS) entry which is preliminary data.</text>
</comment>
<dbReference type="Gene3D" id="2.40.128.20">
    <property type="match status" value="1"/>
</dbReference>
<name>A0A8J4PK90_9MYCE</name>
<dbReference type="Pfam" id="PF08212">
    <property type="entry name" value="Lipocalin_2"/>
    <property type="match status" value="1"/>
</dbReference>
<dbReference type="CDD" id="cd19438">
    <property type="entry name" value="lipocalin_Blc-like"/>
    <property type="match status" value="1"/>
</dbReference>
<sequence length="161" mass="18721">MGLIYSVVHSYTPSNVKVVENFDMQRFLGTWYEIARFDHAFERNLTHCTAEYKIRDQHSFTVTNRGKRSNGKWKQKSGKCVFQEKENEGKLKISFGPFYSGYNVLALDPDYQFALVCGPSRDFLWILSRTPTLSEENMNKLRNIADTQNFDSDQLILTNQS</sequence>
<dbReference type="PANTHER" id="PTHR10612:SF34">
    <property type="entry name" value="APOLIPOPROTEIN D"/>
    <property type="match status" value="1"/>
</dbReference>
<dbReference type="PIRSF" id="PIRSF036893">
    <property type="entry name" value="Lipocalin_ApoD"/>
    <property type="match status" value="1"/>
</dbReference>
<dbReference type="EMBL" id="AJWJ01000694">
    <property type="protein sequence ID" value="KAF2069297.1"/>
    <property type="molecule type" value="Genomic_DNA"/>
</dbReference>
<dbReference type="InterPro" id="IPR022271">
    <property type="entry name" value="Lipocalin_ApoD"/>
</dbReference>
<dbReference type="InterPro" id="IPR012674">
    <property type="entry name" value="Calycin"/>
</dbReference>
<accession>A0A8J4PK90</accession>
<protein>
    <recommendedName>
        <fullName evidence="3">Lipocalin/cytosolic fatty-acid binding domain-containing protein</fullName>
    </recommendedName>
</protein>
<gene>
    <name evidence="4" type="ORF">CYY_009378</name>
</gene>
<evidence type="ECO:0000256" key="2">
    <source>
        <dbReference type="PIRNR" id="PIRNR036893"/>
    </source>
</evidence>
<dbReference type="InterPro" id="IPR002446">
    <property type="entry name" value="Lipocalin_bac"/>
</dbReference>
<dbReference type="PRINTS" id="PR01171">
    <property type="entry name" value="BCTLIPOCALIN"/>
</dbReference>
<evidence type="ECO:0000313" key="5">
    <source>
        <dbReference type="Proteomes" id="UP000695562"/>
    </source>
</evidence>
<dbReference type="InterPro" id="IPR047202">
    <property type="entry name" value="Lipocalin_Blc-like_dom"/>
</dbReference>
<dbReference type="SUPFAM" id="SSF50814">
    <property type="entry name" value="Lipocalins"/>
    <property type="match status" value="1"/>
</dbReference>